<name>A0ABP4VAA3_9ACTN</name>
<gene>
    <name evidence="1" type="ORF">GCM10009745_80290</name>
</gene>
<proteinExistence type="predicted"/>
<keyword evidence="2" id="KW-1185">Reference proteome</keyword>
<dbReference type="Proteomes" id="UP001500280">
    <property type="component" value="Unassembled WGS sequence"/>
</dbReference>
<evidence type="ECO:0000313" key="2">
    <source>
        <dbReference type="Proteomes" id="UP001500280"/>
    </source>
</evidence>
<comment type="caution">
    <text evidence="1">The sequence shown here is derived from an EMBL/GenBank/DDBJ whole genome shotgun (WGS) entry which is preliminary data.</text>
</comment>
<dbReference type="EMBL" id="BAAANF010000031">
    <property type="protein sequence ID" value="GAA1719253.1"/>
    <property type="molecule type" value="Genomic_DNA"/>
</dbReference>
<accession>A0ABP4VAA3</accession>
<sequence length="80" mass="8457">MPLICLLAARALPLDASVEQDLSLQTVSAPNENYTPSEPEELVSDPNLLKASIRGSIGSTSTWLTPRSATSDLLSAGARF</sequence>
<protein>
    <submittedName>
        <fullName evidence="1">Uncharacterized protein</fullName>
    </submittedName>
</protein>
<evidence type="ECO:0000313" key="1">
    <source>
        <dbReference type="EMBL" id="GAA1719253.1"/>
    </source>
</evidence>
<reference evidence="2" key="1">
    <citation type="journal article" date="2019" name="Int. J. Syst. Evol. Microbiol.">
        <title>The Global Catalogue of Microorganisms (GCM) 10K type strain sequencing project: providing services to taxonomists for standard genome sequencing and annotation.</title>
        <authorList>
            <consortium name="The Broad Institute Genomics Platform"/>
            <consortium name="The Broad Institute Genome Sequencing Center for Infectious Disease"/>
            <person name="Wu L."/>
            <person name="Ma J."/>
        </authorList>
    </citation>
    <scope>NUCLEOTIDE SEQUENCE [LARGE SCALE GENOMIC DNA]</scope>
    <source>
        <strain evidence="2">JCM 14307</strain>
    </source>
</reference>
<organism evidence="1 2">
    <name type="scientific">Kribbella yunnanensis</name>
    <dbReference type="NCBI Taxonomy" id="190194"/>
    <lineage>
        <taxon>Bacteria</taxon>
        <taxon>Bacillati</taxon>
        <taxon>Actinomycetota</taxon>
        <taxon>Actinomycetes</taxon>
        <taxon>Propionibacteriales</taxon>
        <taxon>Kribbellaceae</taxon>
        <taxon>Kribbella</taxon>
    </lineage>
</organism>